<dbReference type="RefSeq" id="WP_096258268.1">
    <property type="nucleotide sequence ID" value="NZ_BDME01000001.1"/>
</dbReference>
<dbReference type="PROSITE" id="PS50076">
    <property type="entry name" value="DNAJ_2"/>
    <property type="match status" value="1"/>
</dbReference>
<proteinExistence type="predicted"/>
<keyword evidence="3" id="KW-1185">Reference proteome</keyword>
<dbReference type="SMART" id="SM00271">
    <property type="entry name" value="DnaJ"/>
    <property type="match status" value="1"/>
</dbReference>
<evidence type="ECO:0000313" key="2">
    <source>
        <dbReference type="EMBL" id="GAX87113.1"/>
    </source>
</evidence>
<organism evidence="2 3">
    <name type="scientific">Lebetimonas natsushimae</name>
    <dbReference type="NCBI Taxonomy" id="1936991"/>
    <lineage>
        <taxon>Bacteria</taxon>
        <taxon>Pseudomonadati</taxon>
        <taxon>Campylobacterota</taxon>
        <taxon>Epsilonproteobacteria</taxon>
        <taxon>Nautiliales</taxon>
        <taxon>Nautiliaceae</taxon>
        <taxon>Lebetimonas</taxon>
    </lineage>
</organism>
<comment type="caution">
    <text evidence="2">The sequence shown here is derived from an EMBL/GenBank/DDBJ whole genome shotgun (WGS) entry which is preliminary data.</text>
</comment>
<dbReference type="Gene3D" id="1.10.287.110">
    <property type="entry name" value="DnaJ domain"/>
    <property type="match status" value="1"/>
</dbReference>
<dbReference type="SUPFAM" id="SSF46565">
    <property type="entry name" value="Chaperone J-domain"/>
    <property type="match status" value="1"/>
</dbReference>
<dbReference type="OrthoDB" id="5333016at2"/>
<dbReference type="InterPro" id="IPR001623">
    <property type="entry name" value="DnaJ_domain"/>
</dbReference>
<dbReference type="InterPro" id="IPR036869">
    <property type="entry name" value="J_dom_sf"/>
</dbReference>
<accession>A0A292YC95</accession>
<dbReference type="Pfam" id="PF00226">
    <property type="entry name" value="DnaJ"/>
    <property type="match status" value="1"/>
</dbReference>
<gene>
    <name evidence="2" type="ORF">LNAT_P0408</name>
</gene>
<evidence type="ECO:0000313" key="3">
    <source>
        <dbReference type="Proteomes" id="UP000217944"/>
    </source>
</evidence>
<dbReference type="Proteomes" id="UP000217944">
    <property type="component" value="Unassembled WGS sequence"/>
</dbReference>
<evidence type="ECO:0000259" key="1">
    <source>
        <dbReference type="PROSITE" id="PS50076"/>
    </source>
</evidence>
<feature type="domain" description="J" evidence="1">
    <location>
        <begin position="205"/>
        <end position="272"/>
    </location>
</feature>
<reference evidence="2 3" key="1">
    <citation type="journal article" date="2017" name="Syst. Appl. Microbiol.">
        <title>Lebetimonas natsushimae sp. nov., a novel strictly anaerobic, moderately thermophilic chemoautotroph isolated from a deep-sea hydrothermal vent polychaete nest in the Mid-Okinawa Trough.</title>
        <authorList>
            <person name="Nagata R."/>
            <person name="Takaki Y."/>
            <person name="Tame A."/>
            <person name="Nunoura T."/>
            <person name="Muto H."/>
            <person name="Mino S."/>
            <person name="Sawayama S."/>
            <person name="Takai K."/>
            <person name="Nakagawa S."/>
        </authorList>
    </citation>
    <scope>NUCLEOTIDE SEQUENCE [LARGE SCALE GENOMIC DNA]</scope>
    <source>
        <strain evidence="2 3">HS1857</strain>
    </source>
</reference>
<dbReference type="CDD" id="cd06257">
    <property type="entry name" value="DnaJ"/>
    <property type="match status" value="1"/>
</dbReference>
<protein>
    <submittedName>
        <fullName evidence="2">Molecular chaperone DnaJ</fullName>
    </submittedName>
</protein>
<dbReference type="EMBL" id="BDME01000001">
    <property type="protein sequence ID" value="GAX87113.1"/>
    <property type="molecule type" value="Genomic_DNA"/>
</dbReference>
<dbReference type="AlphaFoldDB" id="A0A292YC95"/>
<sequence length="272" mass="32811">MDDRVFEIKIGENIEVVIDSRFKIKGFIEFIRLSFNKLEINDNEYKIYYDRENVEKHKILVNAIANMYKKRRNFDEATYKKLILNFKKNCIVKIKKYQLTFDENAIYITIRKISSKEFEILFANPNKKVFDYIKGIFLFDILDIFEDKIIISLNEESKRLVSALISKRSVMGYKVVFRVNKEEFESIKGFSIEGSVKDYLTKIKNALELFGVSNIYEWDKIKKEYRRLAKKYHPDLHRTKPELIRKIYDKKFRRVKESYELLEEYYNNKARG</sequence>
<dbReference type="PRINTS" id="PR00625">
    <property type="entry name" value="JDOMAIN"/>
</dbReference>
<name>A0A292YC95_9BACT</name>